<keyword evidence="2" id="KW-1185">Reference proteome</keyword>
<evidence type="ECO:0000313" key="2">
    <source>
        <dbReference type="Proteomes" id="UP000542353"/>
    </source>
</evidence>
<dbReference type="InterPro" id="IPR027417">
    <property type="entry name" value="P-loop_NTPase"/>
</dbReference>
<proteinExistence type="predicted"/>
<protein>
    <recommendedName>
        <fullName evidence="3">Sulfotransferase family protein</fullName>
    </recommendedName>
</protein>
<dbReference type="Gene3D" id="3.40.50.300">
    <property type="entry name" value="P-loop containing nucleotide triphosphate hydrolases"/>
    <property type="match status" value="1"/>
</dbReference>
<evidence type="ECO:0008006" key="3">
    <source>
        <dbReference type="Google" id="ProtNLM"/>
    </source>
</evidence>
<name>A0A7W8DY91_9BRAD</name>
<evidence type="ECO:0000313" key="1">
    <source>
        <dbReference type="EMBL" id="MBB5047029.1"/>
    </source>
</evidence>
<accession>A0A7W8DY91</accession>
<comment type="caution">
    <text evidence="1">The sequence shown here is derived from an EMBL/GenBank/DDBJ whole genome shotgun (WGS) entry which is preliminary data.</text>
</comment>
<dbReference type="AlphaFoldDB" id="A0A7W8DY91"/>
<dbReference type="SUPFAM" id="SSF52540">
    <property type="entry name" value="P-loop containing nucleoside triphosphate hydrolases"/>
    <property type="match status" value="1"/>
</dbReference>
<dbReference type="EMBL" id="JACHIH010000008">
    <property type="protein sequence ID" value="MBB5047029.1"/>
    <property type="molecule type" value="Genomic_DNA"/>
</dbReference>
<sequence length="718" mass="79551">MLKKPEYSVEFVMIAEAGALEAQALLLCESIRRFAGTYADCPITVISPRSDRRPSEASIRAFDRLRADYLPIEIDSCCPQYGSSYRVHALAFAERRPGPPVLVQLDSDTIFIAEPDFALRDSSVAARPVDVKGMCSTGSGDGFDDYWRGLCALVDVDCDALPLLETTVERQAVRASYNGGLVAARRCCGLFSRTEEIFRRLVDAEMKPWTDCGPTIRTGTGLLGGAATAYWGTSQAAISLAAVTGHHAVEELPASHNFPMHLIDQLTTPIPPRLVHLHYHDLFSAEHAGSNPIFDGRLELPDEVTRWLQARLPLRAQSGRIAPRDAHGSGPQRQAILVLGMHRSGTSALAGAINALGAAGPKHLMPANHANPKGYWESSLLAAANDAMLAAAGSSWDDCRRFDPRWIETRAAQRHRQLIKAVLIEEFDDAPLILIKDPRICRFVPLIASILPELDLAAVAILPIRHPLEVAASLRRRDGFDVAKSLLIWLRHVLDAEYASRDMPRYVLRLESFLGDWRGHLRRAAEATGVAWQPSESSEAEVDRLLTEELYHQRASIDELQTQPALVRETYQVLIAMAAEGDSAELREWLDRLRAQLDEGCELFGAGPRTDETVSEPLRRELDRQTAACDALVAANRDLSARNDTLAQAYQYAAAERAALSASNANLRLAQDIVATERDRLRQQRNGLQTERDALRASRSWRWTAPLRWLRRHLLPPA</sequence>
<dbReference type="RefSeq" id="WP_246432875.1">
    <property type="nucleotide sequence ID" value="NZ_JACHIH010000008.1"/>
</dbReference>
<reference evidence="1 2" key="1">
    <citation type="submission" date="2020-08" db="EMBL/GenBank/DDBJ databases">
        <title>Genomic Encyclopedia of Type Strains, Phase IV (KMG-IV): sequencing the most valuable type-strain genomes for metagenomic binning, comparative biology and taxonomic classification.</title>
        <authorList>
            <person name="Goeker M."/>
        </authorList>
    </citation>
    <scope>NUCLEOTIDE SEQUENCE [LARGE SCALE GENOMIC DNA]</scope>
    <source>
        <strain evidence="1 2">DSM 12706</strain>
    </source>
</reference>
<gene>
    <name evidence="1" type="ORF">HNR60_001781</name>
</gene>
<organism evidence="1 2">
    <name type="scientific">Rhodopseudomonas rhenobacensis</name>
    <dbReference type="NCBI Taxonomy" id="87461"/>
    <lineage>
        <taxon>Bacteria</taxon>
        <taxon>Pseudomonadati</taxon>
        <taxon>Pseudomonadota</taxon>
        <taxon>Alphaproteobacteria</taxon>
        <taxon>Hyphomicrobiales</taxon>
        <taxon>Nitrobacteraceae</taxon>
        <taxon>Rhodopseudomonas</taxon>
    </lineage>
</organism>
<dbReference type="Proteomes" id="UP000542353">
    <property type="component" value="Unassembled WGS sequence"/>
</dbReference>